<dbReference type="NCBIfam" id="TIGR04139">
    <property type="entry name" value="CxxCx5CxxC_targ"/>
    <property type="match status" value="1"/>
</dbReference>
<dbReference type="InterPro" id="IPR025842">
    <property type="entry name" value="Bacteroid_pep"/>
</dbReference>
<dbReference type="RefSeq" id="WP_047489122.1">
    <property type="nucleotide sequence ID" value="NZ_BJYH01000037.1"/>
</dbReference>
<dbReference type="Pfam" id="PF14406">
    <property type="entry name" value="Bacteroid_pep"/>
    <property type="match status" value="1"/>
</dbReference>
<gene>
    <name evidence="1" type="ORF">DRF57_19390</name>
</gene>
<sequence>MKKLKGMKKNFSSLENKRIKRNDLKFINGSIQQYTIESNTAPSGCYESDHYAYNGGPYEGRVIVC</sequence>
<keyword evidence="2" id="KW-1185">Reference proteome</keyword>
<name>A0ABX9IG32_9FLAO</name>
<accession>A0ABX9IG32</accession>
<proteinExistence type="predicted"/>
<protein>
    <submittedName>
        <fullName evidence="1">TIGR04139 family peptide modification target</fullName>
    </submittedName>
</protein>
<dbReference type="InterPro" id="IPR026437">
    <property type="entry name" value="CxxCx5CxxC_targ"/>
</dbReference>
<evidence type="ECO:0000313" key="1">
    <source>
        <dbReference type="EMBL" id="REC72412.1"/>
    </source>
</evidence>
<evidence type="ECO:0000313" key="2">
    <source>
        <dbReference type="Proteomes" id="UP000256491"/>
    </source>
</evidence>
<reference evidence="1 2" key="1">
    <citation type="journal article" date="2010" name="Syst. Appl. Microbiol.">
        <title>Four new species of Chryseobacterium from the rhizosphere of coastal sand dune plants, Chryseobacterium elymi sp. nov., Chryseobacterium hagamense sp. nov., Chryseobacterium lathyri sp. nov. and Chryseobacterium rhizosphaerae sp. nov.</title>
        <authorList>
            <person name="Cho S.H."/>
            <person name="Lee K.S."/>
            <person name="Shin D.S."/>
            <person name="Han J.H."/>
            <person name="Park K.S."/>
            <person name="Lee C.H."/>
            <person name="Park K.H."/>
            <person name="Kim S.B."/>
        </authorList>
    </citation>
    <scope>NUCLEOTIDE SEQUENCE [LARGE SCALE GENOMIC DNA]</scope>
    <source>
        <strain evidence="1 2">KCTC 22548</strain>
    </source>
</reference>
<organism evidence="1 2">
    <name type="scientific">Chryseobacterium rhizosphaerae</name>
    <dbReference type="NCBI Taxonomy" id="395937"/>
    <lineage>
        <taxon>Bacteria</taxon>
        <taxon>Pseudomonadati</taxon>
        <taxon>Bacteroidota</taxon>
        <taxon>Flavobacteriia</taxon>
        <taxon>Flavobacteriales</taxon>
        <taxon>Weeksellaceae</taxon>
        <taxon>Chryseobacterium group</taxon>
        <taxon>Chryseobacterium</taxon>
    </lineage>
</organism>
<dbReference type="EMBL" id="QNUF01000028">
    <property type="protein sequence ID" value="REC72412.1"/>
    <property type="molecule type" value="Genomic_DNA"/>
</dbReference>
<comment type="caution">
    <text evidence="1">The sequence shown here is derived from an EMBL/GenBank/DDBJ whole genome shotgun (WGS) entry which is preliminary data.</text>
</comment>
<dbReference type="Proteomes" id="UP000256491">
    <property type="component" value="Unassembled WGS sequence"/>
</dbReference>